<protein>
    <recommendedName>
        <fullName evidence="2">Glycosyltransferase 61 catalytic domain-containing protein</fullName>
    </recommendedName>
</protein>
<dbReference type="EMBL" id="CAUJNA010000335">
    <property type="protein sequence ID" value="CAJ1375668.1"/>
    <property type="molecule type" value="Genomic_DNA"/>
</dbReference>
<dbReference type="GO" id="GO:0016757">
    <property type="term" value="F:glycosyltransferase activity"/>
    <property type="evidence" value="ECO:0007669"/>
    <property type="project" value="InterPro"/>
</dbReference>
<gene>
    <name evidence="3" type="ORF">EVOR1521_LOCUS4894</name>
</gene>
<evidence type="ECO:0000256" key="1">
    <source>
        <dbReference type="SAM" id="SignalP"/>
    </source>
</evidence>
<dbReference type="Proteomes" id="UP001178507">
    <property type="component" value="Unassembled WGS sequence"/>
</dbReference>
<feature type="domain" description="Glycosyltransferase 61 catalytic" evidence="2">
    <location>
        <begin position="134"/>
        <end position="322"/>
    </location>
</feature>
<keyword evidence="4" id="KW-1185">Reference proteome</keyword>
<evidence type="ECO:0000313" key="4">
    <source>
        <dbReference type="Proteomes" id="UP001178507"/>
    </source>
</evidence>
<reference evidence="3" key="1">
    <citation type="submission" date="2023-08" db="EMBL/GenBank/DDBJ databases">
        <authorList>
            <person name="Chen Y."/>
            <person name="Shah S."/>
            <person name="Dougan E. K."/>
            <person name="Thang M."/>
            <person name="Chan C."/>
        </authorList>
    </citation>
    <scope>NUCLEOTIDE SEQUENCE</scope>
</reference>
<dbReference type="Pfam" id="PF04577">
    <property type="entry name" value="Glyco_transf_61"/>
    <property type="match status" value="1"/>
</dbReference>
<accession>A0AA36HUM6</accession>
<feature type="signal peptide" evidence="1">
    <location>
        <begin position="1"/>
        <end position="16"/>
    </location>
</feature>
<dbReference type="AlphaFoldDB" id="A0AA36HUM6"/>
<sequence>MLAGWLLLSRLLLCSGVDEWHCPNSAALLASPGVPGGEQKHWSRFASETLAATRQLPEKVFHIKNFSQLRFRFPKSTRGEHYLEWQTIVQSLNGTDLLPEPFYLPFVKPGKLCDLEISTPLFVYRGFSPEAFQFGHILHDVLPMIVWVATRYPGVQIAILRDVKGTLESFLQWLDADLAQMVTLVPSGAAVCAMNDVLMMIPGEEVLRPEQLRIPALMTSLRGFVFQRKQLQQVDKVIYYQRIRGATSHGRLFSEADSMQLVNLARGALRAQNKSDQIVVFNGTQNGVPMTFEEQYRLFSSAYLAFGPHGTGLSNVLWMQATDCLSRPAVIEFMCSLDTSKMRGCFVQVGKRKLPRPMTYWRLHGGAPWVRYFIVWLLRHKEDAHLVRVDLPGFEMALAQALQPGDDMI</sequence>
<feature type="chain" id="PRO_5041401751" description="Glycosyltransferase 61 catalytic domain-containing protein" evidence="1">
    <location>
        <begin position="17"/>
        <end position="409"/>
    </location>
</feature>
<evidence type="ECO:0000313" key="3">
    <source>
        <dbReference type="EMBL" id="CAJ1375668.1"/>
    </source>
</evidence>
<keyword evidence="1" id="KW-0732">Signal</keyword>
<comment type="caution">
    <text evidence="3">The sequence shown here is derived from an EMBL/GenBank/DDBJ whole genome shotgun (WGS) entry which is preliminary data.</text>
</comment>
<proteinExistence type="predicted"/>
<organism evidence="3 4">
    <name type="scientific">Effrenium voratum</name>
    <dbReference type="NCBI Taxonomy" id="2562239"/>
    <lineage>
        <taxon>Eukaryota</taxon>
        <taxon>Sar</taxon>
        <taxon>Alveolata</taxon>
        <taxon>Dinophyceae</taxon>
        <taxon>Suessiales</taxon>
        <taxon>Symbiodiniaceae</taxon>
        <taxon>Effrenium</taxon>
    </lineage>
</organism>
<evidence type="ECO:0000259" key="2">
    <source>
        <dbReference type="Pfam" id="PF04577"/>
    </source>
</evidence>
<name>A0AA36HUM6_9DINO</name>
<dbReference type="InterPro" id="IPR049625">
    <property type="entry name" value="Glyco_transf_61_cat"/>
</dbReference>